<evidence type="ECO:0000256" key="4">
    <source>
        <dbReference type="PIRNR" id="PIRNR005690"/>
    </source>
</evidence>
<keyword evidence="5" id="KW-0812">Transmembrane</keyword>
<dbReference type="InterPro" id="IPR004995">
    <property type="entry name" value="Spore_Ger"/>
</dbReference>
<feature type="transmembrane region" description="Helical" evidence="5">
    <location>
        <begin position="289"/>
        <end position="311"/>
    </location>
</feature>
<dbReference type="Pfam" id="PF03323">
    <property type="entry name" value="GerA"/>
    <property type="match status" value="1"/>
</dbReference>
<dbReference type="EMBL" id="CAKKMG010000003">
    <property type="protein sequence ID" value="CAH0141203.1"/>
    <property type="molecule type" value="Genomic_DNA"/>
</dbReference>
<dbReference type="PANTHER" id="PTHR22550:SF5">
    <property type="entry name" value="LEUCINE ZIPPER PROTEIN 4"/>
    <property type="match status" value="1"/>
</dbReference>
<organism evidence="6 7">
    <name type="scientific">Peribacillus simplex</name>
    <dbReference type="NCBI Taxonomy" id="1478"/>
    <lineage>
        <taxon>Bacteria</taxon>
        <taxon>Bacillati</taxon>
        <taxon>Bacillota</taxon>
        <taxon>Bacilli</taxon>
        <taxon>Bacillales</taxon>
        <taxon>Bacillaceae</taxon>
        <taxon>Peribacillus</taxon>
    </lineage>
</organism>
<comment type="subcellular location">
    <subcellularLocation>
        <location evidence="4">Cell membrane</location>
    </subcellularLocation>
    <subcellularLocation>
        <location evidence="1">Membrane</location>
        <topology evidence="1">Multi-pass membrane protein</topology>
    </subcellularLocation>
</comment>
<evidence type="ECO:0000313" key="7">
    <source>
        <dbReference type="Proteomes" id="UP000789326"/>
    </source>
</evidence>
<dbReference type="GO" id="GO:0005886">
    <property type="term" value="C:plasma membrane"/>
    <property type="evidence" value="ECO:0007669"/>
    <property type="project" value="UniProtKB-SubCell"/>
</dbReference>
<protein>
    <submittedName>
        <fullName evidence="6">Spore germination protein A1</fullName>
    </submittedName>
</protein>
<comment type="similarity">
    <text evidence="2 4">Belongs to the GerABKA family.</text>
</comment>
<reference evidence="6" key="1">
    <citation type="submission" date="2021-11" db="EMBL/GenBank/DDBJ databases">
        <authorList>
            <person name="Bulgarelli D."/>
        </authorList>
    </citation>
    <scope>NUCLEOTIDE SEQUENCE</scope>
    <source>
        <strain evidence="6">Bi133</strain>
    </source>
</reference>
<dbReference type="PIRSF" id="PIRSF005690">
    <property type="entry name" value="GerBA"/>
    <property type="match status" value="1"/>
</dbReference>
<name>A0A9W4PB23_9BACI</name>
<evidence type="ECO:0000256" key="1">
    <source>
        <dbReference type="ARBA" id="ARBA00004141"/>
    </source>
</evidence>
<gene>
    <name evidence="6" type="primary">gerAA_1</name>
    <name evidence="6" type="ORF">SRABI133_00477</name>
</gene>
<dbReference type="Proteomes" id="UP000789326">
    <property type="component" value="Unassembled WGS sequence"/>
</dbReference>
<evidence type="ECO:0000256" key="5">
    <source>
        <dbReference type="SAM" id="Phobius"/>
    </source>
</evidence>
<dbReference type="PANTHER" id="PTHR22550">
    <property type="entry name" value="SPORE GERMINATION PROTEIN"/>
    <property type="match status" value="1"/>
</dbReference>
<dbReference type="AlphaFoldDB" id="A0A9W4PB23"/>
<keyword evidence="5" id="KW-1133">Transmembrane helix</keyword>
<sequence>MVRFFKGRREMDAASFQVTSRDFQELLKKFKASNDFLAFHFPNDDGYTISYFNSLVSVQQLHEQVLAVMSNQPKKDLKQLKGDIPMEDMKLTADLKDIQRLVLAGSIMIQYKQDDEMCLLIPCVHSVKRQISTPESEYTVVGSKEAFVESLDSNLNLIRNRLPTPELQSKEFRVGSISQTRLVVLYIDGVVNQQFVNTVMQRIDDIEYDTIVDISFVSQMITDNRNSMFPQLIDTERPDHLASVLSEGKVGIMLDGSPHALVGPNTIISFFSSFEDYFQIWNLGTSFRLIRLFAVLFSVLSSPLYVAVLTYHYQVIPTDLLPILISSRGVIPFPPILEAILLEGTIELLREAAVRLPAKVGSTIGIVGGIVIGTAAVEAGFVSNVLLMLVALAALASFTVPIYQISNTIRLIRFPFLIAAQLYGLFGIALCSAFILSHLLKLTSLGSPYLDPLYPLRIHDFKDSLIRLPFSKQKKRPQFLRTENPLRIRKEAEKRNSHSDIDE</sequence>
<feature type="transmembrane region" description="Helical" evidence="5">
    <location>
        <begin position="415"/>
        <end position="440"/>
    </location>
</feature>
<proteinExistence type="inferred from homology"/>
<dbReference type="GO" id="GO:0009847">
    <property type="term" value="P:spore germination"/>
    <property type="evidence" value="ECO:0007669"/>
    <property type="project" value="UniProtKB-UniRule"/>
</dbReference>
<dbReference type="RefSeq" id="WP_397318892.1">
    <property type="nucleotide sequence ID" value="NZ_CP126092.1"/>
</dbReference>
<evidence type="ECO:0000313" key="6">
    <source>
        <dbReference type="EMBL" id="CAH0141203.1"/>
    </source>
</evidence>
<accession>A0A9W4PB23</accession>
<keyword evidence="3 4" id="KW-0472">Membrane</keyword>
<comment type="caution">
    <text evidence="6">The sequence shown here is derived from an EMBL/GenBank/DDBJ whole genome shotgun (WGS) entry which is preliminary data.</text>
</comment>
<feature type="transmembrane region" description="Helical" evidence="5">
    <location>
        <begin position="356"/>
        <end position="375"/>
    </location>
</feature>
<evidence type="ECO:0000256" key="2">
    <source>
        <dbReference type="ARBA" id="ARBA00005278"/>
    </source>
</evidence>
<evidence type="ECO:0000256" key="3">
    <source>
        <dbReference type="ARBA" id="ARBA00023136"/>
    </source>
</evidence>
<dbReference type="InterPro" id="IPR050768">
    <property type="entry name" value="UPF0353/GerABKA_families"/>
</dbReference>
<feature type="transmembrane region" description="Helical" evidence="5">
    <location>
        <begin position="381"/>
        <end position="403"/>
    </location>
</feature>